<evidence type="ECO:0000313" key="7">
    <source>
        <dbReference type="Proteomes" id="UP000256379"/>
    </source>
</evidence>
<reference evidence="6 7" key="1">
    <citation type="submission" date="2018-04" db="EMBL/GenBank/DDBJ databases">
        <title>Novel Campyloabacter and Helicobacter Species and Strains.</title>
        <authorList>
            <person name="Mannion A.J."/>
            <person name="Shen Z."/>
            <person name="Fox J.G."/>
        </authorList>
    </citation>
    <scope>NUCLEOTIDE SEQUENCE [LARGE SCALE GENOMIC DNA]</scope>
    <source>
        <strain evidence="6 7">MIT 17-337</strain>
    </source>
</reference>
<comment type="caution">
    <text evidence="6">The sequence shown here is derived from an EMBL/GenBank/DDBJ whole genome shotgun (WGS) entry which is preliminary data.</text>
</comment>
<dbReference type="InterPro" id="IPR041058">
    <property type="entry name" value="FucT_N"/>
</dbReference>
<dbReference type="AlphaFoldDB" id="A0A3D8IJS1"/>
<name>A0A3D8IJS1_9HELI</name>
<dbReference type="PANTHER" id="PTHR11929">
    <property type="entry name" value="ALPHA- 1,3 -FUCOSYLTRANSFERASE"/>
    <property type="match status" value="1"/>
</dbReference>
<sequence>MRVVDWWDEDTQENFYNNYFIKLLQEKFDIIYSNEPDFIIYSPFHRDEHLKYDCVRIFYTGENVRTDWNIADYAIDFDYMEFGDRHFRYPYFLLRGYKNLWNKHLVDKKDIESKTKFCGFVVSNEASPFTDIRKTFFEKLSEYKKVDSGGRWKNNVGYKVDNKIEWLKDYKFNICFENSSYPGYLTEKLFDAFEANCIPIYWGDTSLRGYKNFSNDTTTNY</sequence>
<dbReference type="Pfam" id="PF18025">
    <property type="entry name" value="FucT_N"/>
    <property type="match status" value="1"/>
</dbReference>
<dbReference type="InterPro" id="IPR038577">
    <property type="entry name" value="GT10-like_C_sf"/>
</dbReference>
<evidence type="ECO:0000256" key="1">
    <source>
        <dbReference type="ARBA" id="ARBA00008919"/>
    </source>
</evidence>
<dbReference type="InterPro" id="IPR001503">
    <property type="entry name" value="Glyco_trans_10"/>
</dbReference>
<keyword evidence="2 6" id="KW-0328">Glycosyltransferase</keyword>
<accession>A0A3D8IJS1</accession>
<protein>
    <submittedName>
        <fullName evidence="6">Alpha-1,3-fucosyltransferase</fullName>
    </submittedName>
</protein>
<dbReference type="Proteomes" id="UP000256379">
    <property type="component" value="Unassembled WGS sequence"/>
</dbReference>
<evidence type="ECO:0000259" key="5">
    <source>
        <dbReference type="Pfam" id="PF18025"/>
    </source>
</evidence>
<proteinExistence type="inferred from homology"/>
<comment type="similarity">
    <text evidence="1">Belongs to the glycosyltransferase 10 family.</text>
</comment>
<evidence type="ECO:0000259" key="4">
    <source>
        <dbReference type="Pfam" id="PF00852"/>
    </source>
</evidence>
<dbReference type="InterPro" id="IPR055270">
    <property type="entry name" value="Glyco_tran_10_C"/>
</dbReference>
<dbReference type="Pfam" id="PF00852">
    <property type="entry name" value="Glyco_transf_10"/>
    <property type="match status" value="1"/>
</dbReference>
<evidence type="ECO:0000256" key="3">
    <source>
        <dbReference type="ARBA" id="ARBA00022679"/>
    </source>
</evidence>
<dbReference type="GO" id="GO:0008417">
    <property type="term" value="F:fucosyltransferase activity"/>
    <property type="evidence" value="ECO:0007669"/>
    <property type="project" value="InterPro"/>
</dbReference>
<organism evidence="6 7">
    <name type="scientific">Helicobacter didelphidarum</name>
    <dbReference type="NCBI Taxonomy" id="2040648"/>
    <lineage>
        <taxon>Bacteria</taxon>
        <taxon>Pseudomonadati</taxon>
        <taxon>Campylobacterota</taxon>
        <taxon>Epsilonproteobacteria</taxon>
        <taxon>Campylobacterales</taxon>
        <taxon>Helicobacteraceae</taxon>
        <taxon>Helicobacter</taxon>
    </lineage>
</organism>
<dbReference type="PANTHER" id="PTHR11929:SF194">
    <property type="entry name" value="ALPHA-(1,3)-FUCOSYLTRANSFERASE 10"/>
    <property type="match status" value="1"/>
</dbReference>
<dbReference type="GO" id="GO:0016020">
    <property type="term" value="C:membrane"/>
    <property type="evidence" value="ECO:0007669"/>
    <property type="project" value="InterPro"/>
</dbReference>
<keyword evidence="7" id="KW-1185">Reference proteome</keyword>
<gene>
    <name evidence="6" type="ORF">CQA53_07355</name>
</gene>
<keyword evidence="3 6" id="KW-0808">Transferase</keyword>
<dbReference type="Gene3D" id="3.40.50.11660">
    <property type="entry name" value="Glycosyl transferase family 10, C-terminal domain"/>
    <property type="match status" value="1"/>
</dbReference>
<evidence type="ECO:0000313" key="6">
    <source>
        <dbReference type="EMBL" id="RDU64914.1"/>
    </source>
</evidence>
<feature type="domain" description="Fucosyltransferase C-terminal" evidence="4">
    <location>
        <begin position="112"/>
        <end position="205"/>
    </location>
</feature>
<dbReference type="SUPFAM" id="SSF53756">
    <property type="entry name" value="UDP-Glycosyltransferase/glycogen phosphorylase"/>
    <property type="match status" value="1"/>
</dbReference>
<evidence type="ECO:0000256" key="2">
    <source>
        <dbReference type="ARBA" id="ARBA00022676"/>
    </source>
</evidence>
<feature type="domain" description="Alpha-(1,3)-fucosyltransferase FucT N-terminal" evidence="5">
    <location>
        <begin position="3"/>
        <end position="94"/>
    </location>
</feature>
<dbReference type="EMBL" id="NXLQ01000017">
    <property type="protein sequence ID" value="RDU64914.1"/>
    <property type="molecule type" value="Genomic_DNA"/>
</dbReference>
<feature type="non-terminal residue" evidence="6">
    <location>
        <position position="221"/>
    </location>
</feature>